<proteinExistence type="predicted"/>
<dbReference type="Proteomes" id="UP000192247">
    <property type="component" value="Unassembled WGS sequence"/>
</dbReference>
<dbReference type="AlphaFoldDB" id="A0A1V9XXJ2"/>
<protein>
    <submittedName>
        <fullName evidence="1">Uncharacterized protein</fullName>
    </submittedName>
</protein>
<evidence type="ECO:0000313" key="1">
    <source>
        <dbReference type="EMBL" id="OQR78179.1"/>
    </source>
</evidence>
<evidence type="ECO:0000313" key="2">
    <source>
        <dbReference type="Proteomes" id="UP000192247"/>
    </source>
</evidence>
<reference evidence="1 2" key="1">
    <citation type="journal article" date="2017" name="Gigascience">
        <title>Draft genome of the honey bee ectoparasitic mite, Tropilaelaps mercedesae, is shaped by the parasitic life history.</title>
        <authorList>
            <person name="Dong X."/>
            <person name="Armstrong S.D."/>
            <person name="Xia D."/>
            <person name="Makepeace B.L."/>
            <person name="Darby A.C."/>
            <person name="Kadowaki T."/>
        </authorList>
    </citation>
    <scope>NUCLEOTIDE SEQUENCE [LARGE SCALE GENOMIC DNA]</scope>
    <source>
        <strain evidence="1">Wuxi-XJTLU</strain>
    </source>
</reference>
<keyword evidence="2" id="KW-1185">Reference proteome</keyword>
<dbReference type="EMBL" id="MNPL01002541">
    <property type="protein sequence ID" value="OQR78179.1"/>
    <property type="molecule type" value="Genomic_DNA"/>
</dbReference>
<organism evidence="1 2">
    <name type="scientific">Tropilaelaps mercedesae</name>
    <dbReference type="NCBI Taxonomy" id="418985"/>
    <lineage>
        <taxon>Eukaryota</taxon>
        <taxon>Metazoa</taxon>
        <taxon>Ecdysozoa</taxon>
        <taxon>Arthropoda</taxon>
        <taxon>Chelicerata</taxon>
        <taxon>Arachnida</taxon>
        <taxon>Acari</taxon>
        <taxon>Parasitiformes</taxon>
        <taxon>Mesostigmata</taxon>
        <taxon>Gamasina</taxon>
        <taxon>Dermanyssoidea</taxon>
        <taxon>Laelapidae</taxon>
        <taxon>Tropilaelaps</taxon>
    </lineage>
</organism>
<dbReference type="InParanoid" id="A0A1V9XXJ2"/>
<sequence>MQETSEESSGSGDLEDIIDNTEIRAYLVDEFLGSTESHSAAKPFRKLAYKYLDKYVDGPRHSESQVENNRDIVTANPLPFSPPTATEDEGDIAKKTALTALAKTENKKNAIPTGKTPNLKIPANKTIQRTNKPAPLVFKDSAKKQGMGKVNKDTSKQWRELAAILRWEPDGGHDAIKKPFNTCNVALMAGARWQDPPSTEEVNCLCAASALSDMEACVLGASSRSP</sequence>
<comment type="caution">
    <text evidence="1">The sequence shown here is derived from an EMBL/GenBank/DDBJ whole genome shotgun (WGS) entry which is preliminary data.</text>
</comment>
<name>A0A1V9XXJ2_9ACAR</name>
<gene>
    <name evidence="1" type="ORF">BIW11_06575</name>
</gene>
<accession>A0A1V9XXJ2</accession>